<evidence type="ECO:0000259" key="1">
    <source>
        <dbReference type="Pfam" id="PF07727"/>
    </source>
</evidence>
<feature type="domain" description="Retroviral polymerase SH3-like" evidence="2">
    <location>
        <begin position="84"/>
        <end position="139"/>
    </location>
</feature>
<protein>
    <recommendedName>
        <fullName evidence="5">Reverse transcriptase Ty1/copia-type domain-containing protein</fullName>
    </recommendedName>
</protein>
<accession>A0A9W8JXF2</accession>
<dbReference type="OrthoDB" id="7691805at2759"/>
<keyword evidence="4" id="KW-1185">Reference proteome</keyword>
<dbReference type="Pfam" id="PF07727">
    <property type="entry name" value="RVT_2"/>
    <property type="match status" value="1"/>
</dbReference>
<evidence type="ECO:0000259" key="2">
    <source>
        <dbReference type="Pfam" id="PF25597"/>
    </source>
</evidence>
<dbReference type="Pfam" id="PF25597">
    <property type="entry name" value="SH3_retrovirus"/>
    <property type="match status" value="1"/>
</dbReference>
<dbReference type="CDD" id="cd09272">
    <property type="entry name" value="RNase_HI_RT_Ty1"/>
    <property type="match status" value="1"/>
</dbReference>
<dbReference type="InterPro" id="IPR057670">
    <property type="entry name" value="SH3_retrovirus"/>
</dbReference>
<evidence type="ECO:0008006" key="5">
    <source>
        <dbReference type="Google" id="ProtNLM"/>
    </source>
</evidence>
<organism evidence="3 4">
    <name type="scientific">Agrocybe chaxingu</name>
    <dbReference type="NCBI Taxonomy" id="84603"/>
    <lineage>
        <taxon>Eukaryota</taxon>
        <taxon>Fungi</taxon>
        <taxon>Dikarya</taxon>
        <taxon>Basidiomycota</taxon>
        <taxon>Agaricomycotina</taxon>
        <taxon>Agaricomycetes</taxon>
        <taxon>Agaricomycetidae</taxon>
        <taxon>Agaricales</taxon>
        <taxon>Agaricineae</taxon>
        <taxon>Strophariaceae</taxon>
        <taxon>Agrocybe</taxon>
    </lineage>
</organism>
<dbReference type="InterPro" id="IPR013103">
    <property type="entry name" value="RVT_2"/>
</dbReference>
<dbReference type="AlphaFoldDB" id="A0A9W8JXF2"/>
<name>A0A9W8JXF2_9AGAR</name>
<reference evidence="3" key="1">
    <citation type="submission" date="2022-07" db="EMBL/GenBank/DDBJ databases">
        <title>Genome Sequence of Agrocybe chaxingu.</title>
        <authorList>
            <person name="Buettner E."/>
        </authorList>
    </citation>
    <scope>NUCLEOTIDE SEQUENCE</scope>
    <source>
        <strain evidence="3">MP-N11</strain>
    </source>
</reference>
<evidence type="ECO:0000313" key="4">
    <source>
        <dbReference type="Proteomes" id="UP001148786"/>
    </source>
</evidence>
<proteinExistence type="predicted"/>
<dbReference type="PANTHER" id="PTHR11439">
    <property type="entry name" value="GAG-POL-RELATED RETROTRANSPOSON"/>
    <property type="match status" value="1"/>
</dbReference>
<dbReference type="EMBL" id="JANKHO010002330">
    <property type="protein sequence ID" value="KAJ3493089.1"/>
    <property type="molecule type" value="Genomic_DNA"/>
</dbReference>
<dbReference type="Proteomes" id="UP001148786">
    <property type="component" value="Unassembled WGS sequence"/>
</dbReference>
<gene>
    <name evidence="3" type="ORF">NLJ89_g11094</name>
</gene>
<feature type="domain" description="Reverse transcriptase Ty1/copia-type" evidence="1">
    <location>
        <begin position="173"/>
        <end position="256"/>
    </location>
</feature>
<evidence type="ECO:0000313" key="3">
    <source>
        <dbReference type="EMBL" id="KAJ3493089.1"/>
    </source>
</evidence>
<dbReference type="PANTHER" id="PTHR11439:SF467">
    <property type="entry name" value="INTEGRASE CATALYTIC DOMAIN-CONTAINING PROTEIN"/>
    <property type="match status" value="1"/>
</dbReference>
<comment type="caution">
    <text evidence="3">The sequence shown here is derived from an EMBL/GenBank/DDBJ whole genome shotgun (WGS) entry which is preliminary data.</text>
</comment>
<sequence>MLTEDLAWKNLVNGLHITGGEGSPSMCEDCIYGKQTARLYDKHYKPESETLALVHIDLHHPGKVPAEVWTGKRQDVSHLQPFSCTVYAKIPKEVNPSKISPISIKYLLTGYYNCNTYKLFDRHTGKVIKSCDVIFEEGTGHRTLPTTPPADEDDIYDIFGPTSTDVTEDSDKTPGRVNVINPLWTFGYKYDAEGEITKQKAQLVAKGYMQIPGLDFDQTYASVACLESMRMTATVIACKQLNSWQIDYIAAYLNSKNKFEGAYDWEDELSRTYKRLGYYQSHADPCIRHRFIDAKEKAIGEIEGCYEVKRIEESRGEKVILGMAMTQDNLSFTVNLLSWYQANPGQAHWKALQHVLAYINGTLHYKITYDPGSPKALSILGYSDSDYAGDPDTMRSTGSYIFTMAGGPVAWSSKRQATTASSTTEAEYMALNRECQQAVWMREWVSKAQLEQMSPAKIFGDNKGSVDIAKNVKGITKAKHIHVKHHYIHKRVNKGDVEITRIPTDMNVADILTKSLPRAPHKKFVNMLGLASE</sequence>